<dbReference type="InterPro" id="IPR037516">
    <property type="entry name" value="Tripartite_DENN"/>
</dbReference>
<feature type="domain" description="UDENN" evidence="2">
    <location>
        <begin position="1"/>
        <end position="382"/>
    </location>
</feature>
<feature type="compositionally biased region" description="Polar residues" evidence="1">
    <location>
        <begin position="1233"/>
        <end position="1244"/>
    </location>
</feature>
<dbReference type="EMBL" id="CCKQ01012646">
    <property type="protein sequence ID" value="CDW84263.1"/>
    <property type="molecule type" value="Genomic_DNA"/>
</dbReference>
<feature type="region of interest" description="Disordered" evidence="1">
    <location>
        <begin position="725"/>
        <end position="746"/>
    </location>
</feature>
<dbReference type="Proteomes" id="UP000039865">
    <property type="component" value="Unassembled WGS sequence"/>
</dbReference>
<gene>
    <name evidence="3" type="primary">Contig16987.g18094</name>
    <name evidence="3" type="ORF">STYLEM_13322</name>
</gene>
<dbReference type="OrthoDB" id="206724at2759"/>
<dbReference type="Pfam" id="PF02141">
    <property type="entry name" value="DENN"/>
    <property type="match status" value="1"/>
</dbReference>
<dbReference type="PROSITE" id="PS50211">
    <property type="entry name" value="DENN"/>
    <property type="match status" value="1"/>
</dbReference>
<dbReference type="SMART" id="SM00799">
    <property type="entry name" value="DENN"/>
    <property type="match status" value="1"/>
</dbReference>
<evidence type="ECO:0000259" key="2">
    <source>
        <dbReference type="PROSITE" id="PS50211"/>
    </source>
</evidence>
<dbReference type="InParanoid" id="A0A078ATT8"/>
<feature type="region of interest" description="Disordered" evidence="1">
    <location>
        <begin position="304"/>
        <end position="335"/>
    </location>
</feature>
<feature type="compositionally biased region" description="Polar residues" evidence="1">
    <location>
        <begin position="632"/>
        <end position="651"/>
    </location>
</feature>
<reference evidence="3 4" key="1">
    <citation type="submission" date="2014-06" db="EMBL/GenBank/DDBJ databases">
        <authorList>
            <person name="Swart Estienne"/>
        </authorList>
    </citation>
    <scope>NUCLEOTIDE SEQUENCE [LARGE SCALE GENOMIC DNA]</scope>
    <source>
        <strain evidence="3 4">130c</strain>
    </source>
</reference>
<feature type="compositionally biased region" description="Polar residues" evidence="1">
    <location>
        <begin position="911"/>
        <end position="921"/>
    </location>
</feature>
<dbReference type="InterPro" id="IPR001194">
    <property type="entry name" value="cDENN_dom"/>
</dbReference>
<evidence type="ECO:0000256" key="1">
    <source>
        <dbReference type="SAM" id="MobiDB-lite"/>
    </source>
</evidence>
<feature type="region of interest" description="Disordered" evidence="1">
    <location>
        <begin position="632"/>
        <end position="713"/>
    </location>
</feature>
<feature type="compositionally biased region" description="Polar residues" evidence="1">
    <location>
        <begin position="1271"/>
        <end position="1287"/>
    </location>
</feature>
<feature type="region of interest" description="Disordered" evidence="1">
    <location>
        <begin position="1199"/>
        <end position="1220"/>
    </location>
</feature>
<feature type="region of interest" description="Disordered" evidence="1">
    <location>
        <begin position="1688"/>
        <end position="1712"/>
    </location>
</feature>
<dbReference type="InterPro" id="IPR051942">
    <property type="entry name" value="DENN_domain_containing_2"/>
</dbReference>
<keyword evidence="4" id="KW-1185">Reference proteome</keyword>
<proteinExistence type="predicted"/>
<name>A0A078ATT8_STYLE</name>
<feature type="compositionally biased region" description="Polar residues" evidence="1">
    <location>
        <begin position="306"/>
        <end position="328"/>
    </location>
</feature>
<feature type="region of interest" description="Disordered" evidence="1">
    <location>
        <begin position="900"/>
        <end position="921"/>
    </location>
</feature>
<feature type="region of interest" description="Disordered" evidence="1">
    <location>
        <begin position="1233"/>
        <end position="1297"/>
    </location>
</feature>
<evidence type="ECO:0000313" key="4">
    <source>
        <dbReference type="Proteomes" id="UP000039865"/>
    </source>
</evidence>
<dbReference type="Gene3D" id="3.40.50.11500">
    <property type="match status" value="1"/>
</dbReference>
<dbReference type="PANTHER" id="PTHR15288:SF0">
    <property type="entry name" value="UDENN DOMAIN-CONTAINING PROTEIN"/>
    <property type="match status" value="1"/>
</dbReference>
<feature type="compositionally biased region" description="Basic and acidic residues" evidence="1">
    <location>
        <begin position="664"/>
        <end position="676"/>
    </location>
</feature>
<dbReference type="PANTHER" id="PTHR15288">
    <property type="entry name" value="DENN DOMAIN-CONTAINING PROTEIN 2"/>
    <property type="match status" value="1"/>
</dbReference>
<dbReference type="InterPro" id="IPR043153">
    <property type="entry name" value="DENN_C"/>
</dbReference>
<sequence length="1712" mass="197003">MLEFIYEDIILKYHKLFNEEYQDADDFSIIEQKLSKARQQTKIERLEFYLSTFFHHLKIDGSNLEIEIYKKSSSLNDTLSPQSPSSDGQYKQTIIRYINTFNKECLRLENYDFKLLFQKVRPKMLMQMFVSLLHERKIILIHNEGSKNAILIETLISLLYPLQWNFTNISYMIPSMVEYLEAPFPYIVGVPRELWKHIYEQKWDILGEEVVAFDIDNNKVYEKEELPDFPQPYTQLLIKQLEIQLDKSKQMSNRGGQNQSFEMQREEERFWNNFTLKVKQQFLNFLIFLINTFENFYVKKGESPNHNHANQTIGNRTADSTLDSSRQPNANAFSNNGSANDIFNFDEYVQNVRENQSFFEKFVRTQAFINFIEQAYYEEQGNLSDASIRFFKECTRKLSKENLQSVRAMQDNMISGLMHKFNDRNISYSISKCYLIYEKSLKIEAAHDKYNSKNKSNFGLIQQLNHNKIIKMTSFDPTQLIQKRFSKGQDSMYEFHRDKAQMNKNKSKQNQDFISDINTLGPPNNNHQQKFNQLQLAEYFTVQATPQNNGTKINLQMESELSKSNLCMTAQHIKIEDDGQISEDSKIINPDKLIEEESNENSSEEKDGTGLLGFFKKTFSSVKKTFESTFNPNQVKSKSQTRPAALSSHSVGRQALMTPNPLVQEKHQDDSPEINKKNNQSRVQNRAARSQTFHVQQSINPSEKDQPKRDRKNNNSFLANLWNLGSSKKNQMPPENLSQRQVSVSPKKLLHEEKKALFKNERNRTLNGSGFFIFNEEDMKSMTEMSPQNLNKKSITTTHIEKAQIKFDYKQVEGQLSQRQQPRVKGMQIQDTYLINRMRSISYQNNLRQISSNHNSGQKTVKLLDKNDSNNNSQIIQEQQLNYKTSVDLGFNRQTFAANSQSFSPLEAPNETRNALESQDDNSTNQIVFNLNNISTKDFRSFRHTPILSNQLSGKKDSKEVKNEFEEIYKKSTENLFYVPPSRTLDISQKERNNIWKSQTSKLNLKNAASKPPKHQHQLVKKNNGVQQTKFNKIMSSTPNNNPSKPANKDDKLILQRSQNSELYNDRNSTDEDMKPIYGKNLNQFENIMQSKHFEKQNIINQHSSSNSIKRAGSNHNSNNASNLLSNFNANPNFSMNQISKTLSRFQQSHKRQISSGMQNVFVKGETNIPLSSPVLENIEPDEDNKVKQNKQIESLQIGRARKKSNYKGTYKSGASNLQSRKASNNISALNSYSQGQSSINNNHKAYLPGIPQNKPGVSSRPNYQKYPSKMTVTRMNPKKSNNNVAQNPAAKKGGQFNQLRASQMRDDNAENEQANIMNQSKLNYSHVQAKTVQSSSYSSYHSQLESLHNESMININNSKIEIQKHNRAEDSKVGQPNSQIHLNHEQLDHSNIHDDSYVSQNSQSEGCNNHNSSSYINVINQSIDFRDSKKGDFFRLRSQAAVVSPTNNVGKTSMTQNLALVSQHMSDAKAKDFSNELKSNYQSFGKVQSMVQGVNMGYTSKQVIMKENEEENEDLSNLGIVIHEQNDQRQELNKKDNVKKTNGRVHSLSQHQNYLGLKIDKINSSPITKANQNKFTSEVSMFNLNINKYLPNQECKTQANQSQKSLLSLNQNITNFHNSKKQNPPIGNSRYEKQDLSGNISINLSNNNEKQKGHQMRGPPMQQARQNMKPLNKITWDAFNQIAKLSGDVDHEPHTPQSAGVGNMSDCEDTD</sequence>
<feature type="compositionally biased region" description="Polar residues" evidence="1">
    <location>
        <begin position="677"/>
        <end position="701"/>
    </location>
</feature>
<organism evidence="3 4">
    <name type="scientific">Stylonychia lemnae</name>
    <name type="common">Ciliate</name>
    <dbReference type="NCBI Taxonomy" id="5949"/>
    <lineage>
        <taxon>Eukaryota</taxon>
        <taxon>Sar</taxon>
        <taxon>Alveolata</taxon>
        <taxon>Ciliophora</taxon>
        <taxon>Intramacronucleata</taxon>
        <taxon>Spirotrichea</taxon>
        <taxon>Stichotrichia</taxon>
        <taxon>Sporadotrichida</taxon>
        <taxon>Oxytrichidae</taxon>
        <taxon>Stylonychinae</taxon>
        <taxon>Stylonychia</taxon>
    </lineage>
</organism>
<evidence type="ECO:0000313" key="3">
    <source>
        <dbReference type="EMBL" id="CDW84263.1"/>
    </source>
</evidence>
<protein>
    <recommendedName>
        <fullName evidence="2">UDENN domain-containing protein</fullName>
    </recommendedName>
</protein>
<accession>A0A078ATT8</accession>